<sequence>MSRITAPASKLSRAIIDSQRNAGAVLMPKYDELLRTRRTEESRRITTTHRPTPQPSIANRPRPLMQGFQSSTPSRALSTASSDSAFNATVVLPAIHPVPITSEPVPRVPLLPDNYGAYHASISDAADLTTRAGAILASNPDVVLPGSPLAEIEPVTVDGIELKFSHQPAPVQEEKSTIIRDIWQGMVQDLTGGAEKKAI</sequence>
<feature type="region of interest" description="Disordered" evidence="1">
    <location>
        <begin position="41"/>
        <end position="80"/>
    </location>
</feature>
<protein>
    <submittedName>
        <fullName evidence="2">Uncharacterized protein</fullName>
    </submittedName>
</protein>
<evidence type="ECO:0000313" key="3">
    <source>
        <dbReference type="Proteomes" id="UP000777438"/>
    </source>
</evidence>
<comment type="caution">
    <text evidence="2">The sequence shown here is derived from an EMBL/GenBank/DDBJ whole genome shotgun (WGS) entry which is preliminary data.</text>
</comment>
<feature type="compositionally biased region" description="Polar residues" evidence="1">
    <location>
        <begin position="67"/>
        <end position="80"/>
    </location>
</feature>
<dbReference type="AlphaFoldDB" id="A0A9P8W9G7"/>
<keyword evidence="3" id="KW-1185">Reference proteome</keyword>
<evidence type="ECO:0000313" key="2">
    <source>
        <dbReference type="EMBL" id="KAH6891433.1"/>
    </source>
</evidence>
<accession>A0A9P8W9G7</accession>
<gene>
    <name evidence="2" type="ORF">B0T10DRAFT_485274</name>
</gene>
<dbReference type="EMBL" id="JAGPYM010000008">
    <property type="protein sequence ID" value="KAH6891433.1"/>
    <property type="molecule type" value="Genomic_DNA"/>
</dbReference>
<dbReference type="OrthoDB" id="3993201at2759"/>
<proteinExistence type="predicted"/>
<organism evidence="2 3">
    <name type="scientific">Thelonectria olida</name>
    <dbReference type="NCBI Taxonomy" id="1576542"/>
    <lineage>
        <taxon>Eukaryota</taxon>
        <taxon>Fungi</taxon>
        <taxon>Dikarya</taxon>
        <taxon>Ascomycota</taxon>
        <taxon>Pezizomycotina</taxon>
        <taxon>Sordariomycetes</taxon>
        <taxon>Hypocreomycetidae</taxon>
        <taxon>Hypocreales</taxon>
        <taxon>Nectriaceae</taxon>
        <taxon>Thelonectria</taxon>
    </lineage>
</organism>
<dbReference type="Proteomes" id="UP000777438">
    <property type="component" value="Unassembled WGS sequence"/>
</dbReference>
<name>A0A9P8W9G7_9HYPO</name>
<evidence type="ECO:0000256" key="1">
    <source>
        <dbReference type="SAM" id="MobiDB-lite"/>
    </source>
</evidence>
<reference evidence="2 3" key="1">
    <citation type="journal article" date="2021" name="Nat. Commun.">
        <title>Genetic determinants of endophytism in the Arabidopsis root mycobiome.</title>
        <authorList>
            <person name="Mesny F."/>
            <person name="Miyauchi S."/>
            <person name="Thiergart T."/>
            <person name="Pickel B."/>
            <person name="Atanasova L."/>
            <person name="Karlsson M."/>
            <person name="Huettel B."/>
            <person name="Barry K.W."/>
            <person name="Haridas S."/>
            <person name="Chen C."/>
            <person name="Bauer D."/>
            <person name="Andreopoulos W."/>
            <person name="Pangilinan J."/>
            <person name="LaButti K."/>
            <person name="Riley R."/>
            <person name="Lipzen A."/>
            <person name="Clum A."/>
            <person name="Drula E."/>
            <person name="Henrissat B."/>
            <person name="Kohler A."/>
            <person name="Grigoriev I.V."/>
            <person name="Martin F.M."/>
            <person name="Hacquard S."/>
        </authorList>
    </citation>
    <scope>NUCLEOTIDE SEQUENCE [LARGE SCALE GENOMIC DNA]</scope>
    <source>
        <strain evidence="2 3">MPI-CAGE-CH-0241</strain>
    </source>
</reference>